<dbReference type="EMBL" id="GDQN01000786">
    <property type="protein sequence ID" value="JAT90268.1"/>
    <property type="molecule type" value="Transcribed_RNA"/>
</dbReference>
<proteinExistence type="predicted"/>
<comment type="subcellular location">
    <subcellularLocation>
        <location evidence="1">Endoplasmic reticulum lumen</location>
    </subcellularLocation>
</comment>
<dbReference type="PANTHER" id="PTHR12203:SF122">
    <property type="entry name" value="GLYCOSYL TRANSFERASE CAP10 DOMAIN-CONTAINING PROTEIN"/>
    <property type="match status" value="1"/>
</dbReference>
<feature type="domain" description="Glycosyl transferase CAP10" evidence="3">
    <location>
        <begin position="1"/>
        <end position="105"/>
    </location>
</feature>
<dbReference type="AlphaFoldDB" id="A0A1E1WTF6"/>
<sequence>MVLKQDSPYYEHFYSQLRAWEHYVPVARDLSDLKKRVIWARDHDDEARKIAENARKFANENLMPVHIACYHAVLFSEWSKRIVSDVKIPNDMTNVPQPKFPCHCKSKGNHEEL</sequence>
<protein>
    <recommendedName>
        <fullName evidence="3">Glycosyl transferase CAP10 domain-containing protein</fullName>
    </recommendedName>
</protein>
<evidence type="ECO:0000313" key="4">
    <source>
        <dbReference type="EMBL" id="JAT90268.1"/>
    </source>
</evidence>
<evidence type="ECO:0000256" key="1">
    <source>
        <dbReference type="ARBA" id="ARBA00004319"/>
    </source>
</evidence>
<accession>A0A1E1WTF6</accession>
<name>A0A1E1WTF6_PECGO</name>
<gene>
    <name evidence="4" type="ORF">g.8305</name>
</gene>
<evidence type="ECO:0000256" key="2">
    <source>
        <dbReference type="ARBA" id="ARBA00045690"/>
    </source>
</evidence>
<dbReference type="InterPro" id="IPR006598">
    <property type="entry name" value="CAP10"/>
</dbReference>
<dbReference type="InterPro" id="IPR051091">
    <property type="entry name" value="O-Glucosyltr/Glycosyltrsf_90"/>
</dbReference>
<reference evidence="4" key="1">
    <citation type="submission" date="2015-09" db="EMBL/GenBank/DDBJ databases">
        <title>De novo assembly of Pectinophora gossypiella (Pink Bollworm) gut transcriptome.</title>
        <authorList>
            <person name="Tassone E.E."/>
        </authorList>
    </citation>
    <scope>NUCLEOTIDE SEQUENCE</scope>
</reference>
<dbReference type="Pfam" id="PF05686">
    <property type="entry name" value="Glyco_transf_90"/>
    <property type="match status" value="1"/>
</dbReference>
<dbReference type="GO" id="GO:0005788">
    <property type="term" value="C:endoplasmic reticulum lumen"/>
    <property type="evidence" value="ECO:0007669"/>
    <property type="project" value="UniProtKB-SubCell"/>
</dbReference>
<dbReference type="GO" id="GO:0046527">
    <property type="term" value="F:glucosyltransferase activity"/>
    <property type="evidence" value="ECO:0007669"/>
    <property type="project" value="TreeGrafter"/>
</dbReference>
<organism evidence="4">
    <name type="scientific">Pectinophora gossypiella</name>
    <name type="common">Cotton pink bollworm</name>
    <name type="synonym">Depressaria gossypiella</name>
    <dbReference type="NCBI Taxonomy" id="13191"/>
    <lineage>
        <taxon>Eukaryota</taxon>
        <taxon>Metazoa</taxon>
        <taxon>Ecdysozoa</taxon>
        <taxon>Arthropoda</taxon>
        <taxon>Hexapoda</taxon>
        <taxon>Insecta</taxon>
        <taxon>Pterygota</taxon>
        <taxon>Neoptera</taxon>
        <taxon>Endopterygota</taxon>
        <taxon>Lepidoptera</taxon>
        <taxon>Glossata</taxon>
        <taxon>Ditrysia</taxon>
        <taxon>Gelechioidea</taxon>
        <taxon>Gelechiidae</taxon>
        <taxon>Apatetrinae</taxon>
        <taxon>Pectinophora</taxon>
    </lineage>
</organism>
<dbReference type="PANTHER" id="PTHR12203">
    <property type="entry name" value="KDEL LYS-ASP-GLU-LEU CONTAINING - RELATED"/>
    <property type="match status" value="1"/>
</dbReference>
<evidence type="ECO:0000259" key="3">
    <source>
        <dbReference type="Pfam" id="PF05686"/>
    </source>
</evidence>
<comment type="function">
    <text evidence="2">Protein O-glucosyltransferase. Catalyzes the reaction that attaches glucose through an O-glycosidic linkage to a conserved serine residue found in the consensus sequence C-X-S-X-[PA]-C in epidermal growth factor-like repeats. Regulates Notch signaling by glucosylating Notch in the ER, glucosylation is required for the correct folding and cleavage of Notch.</text>
</comment>
<dbReference type="OrthoDB" id="541052at2759"/>